<dbReference type="PROSITE" id="PS50994">
    <property type="entry name" value="INTEGRASE"/>
    <property type="match status" value="1"/>
</dbReference>
<proteinExistence type="predicted"/>
<dbReference type="Gene3D" id="3.10.10.10">
    <property type="entry name" value="HIV Type 1 Reverse Transcriptase, subunit A, domain 1"/>
    <property type="match status" value="1"/>
</dbReference>
<dbReference type="InterPro" id="IPR043502">
    <property type="entry name" value="DNA/RNA_pol_sf"/>
</dbReference>
<keyword evidence="1" id="KW-1133">Transmembrane helix</keyword>
<dbReference type="Pfam" id="PF00665">
    <property type="entry name" value="rve"/>
    <property type="match status" value="1"/>
</dbReference>
<keyword evidence="1" id="KW-0812">Transmembrane</keyword>
<evidence type="ECO:0000256" key="1">
    <source>
        <dbReference type="SAM" id="Phobius"/>
    </source>
</evidence>
<evidence type="ECO:0000313" key="3">
    <source>
        <dbReference type="EMBL" id="KAK1649908.1"/>
    </source>
</evidence>
<comment type="caution">
    <text evidence="3">The sequence shown here is derived from an EMBL/GenBank/DDBJ whole genome shotgun (WGS) entry which is preliminary data.</text>
</comment>
<dbReference type="Gene3D" id="1.10.340.70">
    <property type="match status" value="1"/>
</dbReference>
<keyword evidence="4" id="KW-1185">Reference proteome</keyword>
<name>A0AAD8WB80_LOLMU</name>
<dbReference type="InterPro" id="IPR012337">
    <property type="entry name" value="RNaseH-like_sf"/>
</dbReference>
<dbReference type="SUPFAM" id="SSF53098">
    <property type="entry name" value="Ribonuclease H-like"/>
    <property type="match status" value="1"/>
</dbReference>
<dbReference type="InterPro" id="IPR036397">
    <property type="entry name" value="RNaseH_sf"/>
</dbReference>
<dbReference type="GO" id="GO:0015074">
    <property type="term" value="P:DNA integration"/>
    <property type="evidence" value="ECO:0007669"/>
    <property type="project" value="InterPro"/>
</dbReference>
<dbReference type="Gene3D" id="3.30.420.10">
    <property type="entry name" value="Ribonuclease H-like superfamily/Ribonuclease H"/>
    <property type="match status" value="1"/>
</dbReference>
<dbReference type="PANTHER" id="PTHR37984:SF5">
    <property type="entry name" value="PROTEIN NYNRIN-LIKE"/>
    <property type="match status" value="1"/>
</dbReference>
<feature type="transmembrane region" description="Helical" evidence="1">
    <location>
        <begin position="335"/>
        <end position="356"/>
    </location>
</feature>
<dbReference type="AlphaFoldDB" id="A0AAD8WB80"/>
<dbReference type="SUPFAM" id="SSF56672">
    <property type="entry name" value="DNA/RNA polymerases"/>
    <property type="match status" value="1"/>
</dbReference>
<dbReference type="InterPro" id="IPR001584">
    <property type="entry name" value="Integrase_cat-core"/>
</dbReference>
<organism evidence="3 4">
    <name type="scientific">Lolium multiflorum</name>
    <name type="common">Italian ryegrass</name>
    <name type="synonym">Lolium perenne subsp. multiflorum</name>
    <dbReference type="NCBI Taxonomy" id="4521"/>
    <lineage>
        <taxon>Eukaryota</taxon>
        <taxon>Viridiplantae</taxon>
        <taxon>Streptophyta</taxon>
        <taxon>Embryophyta</taxon>
        <taxon>Tracheophyta</taxon>
        <taxon>Spermatophyta</taxon>
        <taxon>Magnoliopsida</taxon>
        <taxon>Liliopsida</taxon>
        <taxon>Poales</taxon>
        <taxon>Poaceae</taxon>
        <taxon>BOP clade</taxon>
        <taxon>Pooideae</taxon>
        <taxon>Poodae</taxon>
        <taxon>Poeae</taxon>
        <taxon>Poeae Chloroplast Group 2 (Poeae type)</taxon>
        <taxon>Loliodinae</taxon>
        <taxon>Loliinae</taxon>
        <taxon>Lolium</taxon>
    </lineage>
</organism>
<accession>A0AAD8WB80</accession>
<evidence type="ECO:0000313" key="4">
    <source>
        <dbReference type="Proteomes" id="UP001231189"/>
    </source>
</evidence>
<dbReference type="PANTHER" id="PTHR37984">
    <property type="entry name" value="PROTEIN CBG26694"/>
    <property type="match status" value="1"/>
</dbReference>
<dbReference type="InterPro" id="IPR050951">
    <property type="entry name" value="Retrovirus_Pol_polyprotein"/>
</dbReference>
<reference evidence="3" key="1">
    <citation type="submission" date="2023-07" db="EMBL/GenBank/DDBJ databases">
        <title>A chromosome-level genome assembly of Lolium multiflorum.</title>
        <authorList>
            <person name="Chen Y."/>
            <person name="Copetti D."/>
            <person name="Kolliker R."/>
            <person name="Studer B."/>
        </authorList>
    </citation>
    <scope>NUCLEOTIDE SEQUENCE</scope>
    <source>
        <strain evidence="3">02402/16</strain>
        <tissue evidence="3">Leaf</tissue>
    </source>
</reference>
<keyword evidence="1" id="KW-0472">Membrane</keyword>
<gene>
    <name evidence="3" type="ORF">QYE76_067713</name>
</gene>
<dbReference type="GO" id="GO:0003676">
    <property type="term" value="F:nucleic acid binding"/>
    <property type="evidence" value="ECO:0007669"/>
    <property type="project" value="InterPro"/>
</dbReference>
<dbReference type="EMBL" id="JAUUTY010000004">
    <property type="protein sequence ID" value="KAK1649908.1"/>
    <property type="molecule type" value="Genomic_DNA"/>
</dbReference>
<dbReference type="Proteomes" id="UP001231189">
    <property type="component" value="Unassembled WGS sequence"/>
</dbReference>
<protein>
    <recommendedName>
        <fullName evidence="2">Integrase catalytic domain-containing protein</fullName>
    </recommendedName>
</protein>
<evidence type="ECO:0000259" key="2">
    <source>
        <dbReference type="PROSITE" id="PS50994"/>
    </source>
</evidence>
<feature type="domain" description="Integrase catalytic" evidence="2">
    <location>
        <begin position="207"/>
        <end position="318"/>
    </location>
</feature>
<sequence length="404" mass="46120">MEAAMDQTLPWHTPNLAHPSNHLTKDCTWTKYLMLKGAAKDAQAQGCSTVQPPPQDMLRQQLPPPPRFGNALPVFEGAGEHSLNVRKDAKPVRQPLRRFAEDRRKIIGEEVTKLLVAGFIVKVLHTEWLANPVLVEKRKKRTWKQKLQRRIQRRSKAYTIINGEVYKRSVTGVLQRCVEPEEGKEMLEEIHQGECGHHASSRALVAKVFRHGFYWPTALENAEDLTARSSMTHILVMVDKFTKWLEVKPIAKCDGRTAVKFLKDVILRYGYPHSIITDNGTNFAQGEFKRFCEDNNIRLDLCSVAHPQGNGVVDILHRQQASEERRRLDRPKARASSGLLIVFTFLLVAQIVLDVWRRGMKVRISAYSAMWYARSCRFAVRTGSRSVSACSRTPMRVSVLHRVL</sequence>